<keyword evidence="2" id="KW-0808">Transferase</keyword>
<keyword evidence="2" id="KW-0723">Serine/threonine-protein kinase</keyword>
<keyword evidence="1" id="KW-1133">Transmembrane helix</keyword>
<evidence type="ECO:0000256" key="1">
    <source>
        <dbReference type="SAM" id="Phobius"/>
    </source>
</evidence>
<dbReference type="SUPFAM" id="SSF56112">
    <property type="entry name" value="Protein kinase-like (PK-like)"/>
    <property type="match status" value="1"/>
</dbReference>
<proteinExistence type="predicted"/>
<evidence type="ECO:0000313" key="2">
    <source>
        <dbReference type="EMBL" id="SUT94940.1"/>
    </source>
</evidence>
<gene>
    <name evidence="2" type="ORF">NCTC10801_02336</name>
</gene>
<protein>
    <submittedName>
        <fullName evidence="2">Serine/threonine protein kinase</fullName>
    </submittedName>
</protein>
<keyword evidence="1" id="KW-0472">Membrane</keyword>
<dbReference type="AlphaFoldDB" id="A0A380U1K5"/>
<keyword evidence="3" id="KW-1185">Reference proteome</keyword>
<dbReference type="GO" id="GO:0004674">
    <property type="term" value="F:protein serine/threonine kinase activity"/>
    <property type="evidence" value="ECO:0007669"/>
    <property type="project" value="UniProtKB-KW"/>
</dbReference>
<evidence type="ECO:0000313" key="3">
    <source>
        <dbReference type="Proteomes" id="UP000254649"/>
    </source>
</evidence>
<reference evidence="2 3" key="1">
    <citation type="submission" date="2018-06" db="EMBL/GenBank/DDBJ databases">
        <authorList>
            <consortium name="Pathogen Informatics"/>
            <person name="Doyle S."/>
        </authorList>
    </citation>
    <scope>NUCLEOTIDE SEQUENCE [LARGE SCALE GENOMIC DNA]</scope>
    <source>
        <strain evidence="2 3">NCTC10801</strain>
    </source>
</reference>
<keyword evidence="2" id="KW-0418">Kinase</keyword>
<dbReference type="Proteomes" id="UP000254649">
    <property type="component" value="Unassembled WGS sequence"/>
</dbReference>
<organism evidence="2 3">
    <name type="scientific">[Actinobacillus] rossii</name>
    <dbReference type="NCBI Taxonomy" id="123820"/>
    <lineage>
        <taxon>Bacteria</taxon>
        <taxon>Pseudomonadati</taxon>
        <taxon>Pseudomonadota</taxon>
        <taxon>Gammaproteobacteria</taxon>
        <taxon>Pasteurellales</taxon>
        <taxon>Pasteurellaceae</taxon>
    </lineage>
</organism>
<name>A0A380U1K5_9PAST</name>
<accession>A0A380U1K5</accession>
<sequence length="241" mass="28600">MLIDANREFADYVELIYRQQKGERVHCFEYKGNKYWLKQPEHPRGIERLLKARPKQLFQDELRTLLYLENKRAPVPRLLVATDHYFVLEDAGETLNHLLPIKSAVEKQQILQDVVIALTNLHKMDLVHGRPAIRDIAWDNGIVRFIDFENHAHTRDLTWKKMRDILVFMHSLCRTKDLTDKDILSTIRTLEKTCETRVWTKSRQFLMANSWLYYLLLPFKVVAGTDLLAFYRLFECVRGTK</sequence>
<dbReference type="OrthoDB" id="5564772at2"/>
<dbReference type="EMBL" id="UFRQ01000003">
    <property type="protein sequence ID" value="SUT94940.1"/>
    <property type="molecule type" value="Genomic_DNA"/>
</dbReference>
<keyword evidence="1" id="KW-0812">Transmembrane</keyword>
<feature type="transmembrane region" description="Helical" evidence="1">
    <location>
        <begin position="211"/>
        <end position="234"/>
    </location>
</feature>
<dbReference type="InterPro" id="IPR011009">
    <property type="entry name" value="Kinase-like_dom_sf"/>
</dbReference>